<dbReference type="AlphaFoldDB" id="A0A2N3I9S8"/>
<keyword evidence="2" id="KW-1185">Reference proteome</keyword>
<proteinExistence type="predicted"/>
<protein>
    <submittedName>
        <fullName evidence="1">Uncharacterized protein</fullName>
    </submittedName>
</protein>
<name>A0A2N3I9S8_9BACT</name>
<gene>
    <name evidence="1" type="ORF">Rain11_2162</name>
</gene>
<dbReference type="EMBL" id="NKXO01000038">
    <property type="protein sequence ID" value="PKQ67057.1"/>
    <property type="molecule type" value="Genomic_DNA"/>
</dbReference>
<evidence type="ECO:0000313" key="2">
    <source>
        <dbReference type="Proteomes" id="UP000233387"/>
    </source>
</evidence>
<accession>A0A2N3I9S8</accession>
<dbReference type="Proteomes" id="UP000233387">
    <property type="component" value="Unassembled WGS sequence"/>
</dbReference>
<comment type="caution">
    <text evidence="1">The sequence shown here is derived from an EMBL/GenBank/DDBJ whole genome shotgun (WGS) entry which is preliminary data.</text>
</comment>
<evidence type="ECO:0000313" key="1">
    <source>
        <dbReference type="EMBL" id="PKQ67057.1"/>
    </source>
</evidence>
<reference evidence="1 2" key="1">
    <citation type="submission" date="2017-06" db="EMBL/GenBank/DDBJ databases">
        <title>Raineya orbicola gen. nov., sp. nov. a slightly thermophilic bacterium of the phylum Bacteroidetes and the description of Raineyaceae fam. nov.</title>
        <authorList>
            <person name="Albuquerque L."/>
            <person name="Polonia A.R.M."/>
            <person name="Barroso C."/>
            <person name="Froufe H.J.C."/>
            <person name="Lage O."/>
            <person name="Lobo-Da-Cunha A."/>
            <person name="Egas C."/>
            <person name="Da Costa M.S."/>
        </authorList>
    </citation>
    <scope>NUCLEOTIDE SEQUENCE [LARGE SCALE GENOMIC DNA]</scope>
    <source>
        <strain evidence="1 2">SPSPC-11</strain>
    </source>
</reference>
<sequence length="288" mass="33954">MKAIQFLHPGKEYLFSQKDRDIHYSEKEKVRYWNSVDKHFRKYLKARGEYLYNLSQNTQKGDLYFWGEWEGASYYESLNSNVPAFLHKPTLNYKPNEVVSNTDPFVFASTFYYTNCMQHSKKVLRGLQENDLILFGSYSEMGFLLDTLFIVKSAKKFDEVKYNQYPKALVELTLKQLDKNKECALEINPCESVKKYNECKELTLYEAKMFNDDNHYFSFVPCHTKLENNYGYERLLLNYGDDFIGLGKLTQGIKQLNLFQPKVIWKKIVDEALKQGFALATSFEEISR</sequence>
<dbReference type="OrthoDB" id="981942at2"/>
<organism evidence="1 2">
    <name type="scientific">Raineya orbicola</name>
    <dbReference type="NCBI Taxonomy" id="2016530"/>
    <lineage>
        <taxon>Bacteria</taxon>
        <taxon>Pseudomonadati</taxon>
        <taxon>Bacteroidota</taxon>
        <taxon>Cytophagia</taxon>
        <taxon>Cytophagales</taxon>
        <taxon>Raineyaceae</taxon>
        <taxon>Raineya</taxon>
    </lineage>
</organism>
<dbReference type="RefSeq" id="WP_101359425.1">
    <property type="nucleotide sequence ID" value="NZ_NKXO01000038.1"/>
</dbReference>